<reference evidence="1 2" key="1">
    <citation type="submission" date="2014-03" db="EMBL/GenBank/DDBJ databases">
        <title>Genomics of Bifidobacteria.</title>
        <authorList>
            <person name="Ventura M."/>
            <person name="Milani C."/>
            <person name="Lugli G.A."/>
        </authorList>
    </citation>
    <scope>NUCLEOTIDE SEQUENCE [LARGE SCALE GENOMIC DNA]</scope>
    <source>
        <strain evidence="1 2">DSM 23969</strain>
    </source>
</reference>
<dbReference type="Proteomes" id="UP000029108">
    <property type="component" value="Unassembled WGS sequence"/>
</dbReference>
<gene>
    <name evidence="1" type="ORF">BBIA_2558</name>
</gene>
<dbReference type="eggNOG" id="ENOG502ZNQ0">
    <property type="taxonomic scope" value="Bacteria"/>
</dbReference>
<accession>A0A086ZDV2</accession>
<evidence type="ECO:0000313" key="2">
    <source>
        <dbReference type="Proteomes" id="UP000029108"/>
    </source>
</evidence>
<evidence type="ECO:0000313" key="1">
    <source>
        <dbReference type="EMBL" id="KFI44702.1"/>
    </source>
</evidence>
<name>A0A086ZDV2_9BIFI</name>
<dbReference type="STRING" id="1437608.GCA_000771645_02183"/>
<comment type="caution">
    <text evidence="1">The sequence shown here is derived from an EMBL/GenBank/DDBJ whole genome shotgun (WGS) entry which is preliminary data.</text>
</comment>
<dbReference type="RefSeq" id="WP_051924082.1">
    <property type="nucleotide sequence ID" value="NZ_JDUU01000042.1"/>
</dbReference>
<dbReference type="OrthoDB" id="5073834at2"/>
<organism evidence="1 2">
    <name type="scientific">Bifidobacterium biavatii DSM 23969</name>
    <dbReference type="NCBI Taxonomy" id="1437608"/>
    <lineage>
        <taxon>Bacteria</taxon>
        <taxon>Bacillati</taxon>
        <taxon>Actinomycetota</taxon>
        <taxon>Actinomycetes</taxon>
        <taxon>Bifidobacteriales</taxon>
        <taxon>Bifidobacteriaceae</taxon>
        <taxon>Bifidobacterium</taxon>
    </lineage>
</organism>
<protein>
    <submittedName>
        <fullName evidence="1">Uncharacterized protein</fullName>
    </submittedName>
</protein>
<dbReference type="EMBL" id="JGYN01000045">
    <property type="protein sequence ID" value="KFI44702.1"/>
    <property type="molecule type" value="Genomic_DNA"/>
</dbReference>
<dbReference type="AlphaFoldDB" id="A0A086ZDV2"/>
<sequence>MAKVGGIDIHFNQGFFNTILKEPGVDQLCREKAMQALDIAATIAPVDTGEYRNSLAVEHVEFQYRNAWQVTNDCDHAMEVESKHHTLANAMRMVT</sequence>
<proteinExistence type="predicted"/>
<keyword evidence="2" id="KW-1185">Reference proteome</keyword>